<keyword evidence="1" id="KW-0472">Membrane</keyword>
<feature type="transmembrane region" description="Helical" evidence="1">
    <location>
        <begin position="67"/>
        <end position="86"/>
    </location>
</feature>
<dbReference type="OrthoDB" id="5192439at2"/>
<feature type="transmembrane region" description="Helical" evidence="1">
    <location>
        <begin position="238"/>
        <end position="255"/>
    </location>
</feature>
<sequence length="290" mass="31317">MSQSIVKGYLLALLGVFILSPDAVLIRLVGDNPLLISAWRGVIGGSMVLIYNQFLDRRNLFQQLRPVGVWWVLVTIVFNGSSQIGFVYGVSHTNASDVLVIIAFAPLVSAFLSAIFLAEEVKLRTWVATLVCGVGLAILFSQSNSGSQWLGIVAAVICAITLAAQFVVMRAFPGENLTGCIGLGNILSGLVCMIIVSDLSIPMSSWPPLLLMTLIVSPLSFVLFVLSLRYISAAETSLIVLLESILGSLWVWLVLSEQPSLKTTVAGSLIITTLVVYSWLSLKEEKQSVM</sequence>
<dbReference type="AlphaFoldDB" id="A0A317CBY9"/>
<evidence type="ECO:0000256" key="1">
    <source>
        <dbReference type="SAM" id="Phobius"/>
    </source>
</evidence>
<comment type="caution">
    <text evidence="3">The sequence shown here is derived from an EMBL/GenBank/DDBJ whole genome shotgun (WGS) entry which is preliminary data.</text>
</comment>
<keyword evidence="1" id="KW-1133">Transmembrane helix</keyword>
<dbReference type="PANTHER" id="PTHR22911">
    <property type="entry name" value="ACYL-MALONYL CONDENSING ENZYME-RELATED"/>
    <property type="match status" value="1"/>
</dbReference>
<dbReference type="GO" id="GO:0016020">
    <property type="term" value="C:membrane"/>
    <property type="evidence" value="ECO:0007669"/>
    <property type="project" value="InterPro"/>
</dbReference>
<dbReference type="Proteomes" id="UP000245539">
    <property type="component" value="Unassembled WGS sequence"/>
</dbReference>
<organism evidence="3 4">
    <name type="scientific">Leucothrix pacifica</name>
    <dbReference type="NCBI Taxonomy" id="1247513"/>
    <lineage>
        <taxon>Bacteria</taxon>
        <taxon>Pseudomonadati</taxon>
        <taxon>Pseudomonadota</taxon>
        <taxon>Gammaproteobacteria</taxon>
        <taxon>Thiotrichales</taxon>
        <taxon>Thiotrichaceae</taxon>
        <taxon>Leucothrix</taxon>
    </lineage>
</organism>
<dbReference type="Pfam" id="PF00892">
    <property type="entry name" value="EamA"/>
    <property type="match status" value="2"/>
</dbReference>
<feature type="transmembrane region" description="Helical" evidence="1">
    <location>
        <begin position="209"/>
        <end position="231"/>
    </location>
</feature>
<feature type="transmembrane region" description="Helical" evidence="1">
    <location>
        <begin position="98"/>
        <end position="118"/>
    </location>
</feature>
<keyword evidence="1" id="KW-0812">Transmembrane</keyword>
<keyword evidence="4" id="KW-1185">Reference proteome</keyword>
<protein>
    <recommendedName>
        <fullName evidence="2">EamA domain-containing protein</fullName>
    </recommendedName>
</protein>
<evidence type="ECO:0000313" key="4">
    <source>
        <dbReference type="Proteomes" id="UP000245539"/>
    </source>
</evidence>
<proteinExistence type="predicted"/>
<gene>
    <name evidence="3" type="ORF">DKW60_14480</name>
</gene>
<feature type="transmembrane region" description="Helical" evidence="1">
    <location>
        <begin position="125"/>
        <end position="143"/>
    </location>
</feature>
<feature type="domain" description="EamA" evidence="2">
    <location>
        <begin position="150"/>
        <end position="277"/>
    </location>
</feature>
<name>A0A317CBY9_9GAMM</name>
<dbReference type="EMBL" id="QGKM01000043">
    <property type="protein sequence ID" value="PWQ95621.1"/>
    <property type="molecule type" value="Genomic_DNA"/>
</dbReference>
<feature type="transmembrane region" description="Helical" evidence="1">
    <location>
        <begin position="9"/>
        <end position="30"/>
    </location>
</feature>
<feature type="transmembrane region" description="Helical" evidence="1">
    <location>
        <begin position="261"/>
        <end position="280"/>
    </location>
</feature>
<dbReference type="RefSeq" id="WP_109838377.1">
    <property type="nucleotide sequence ID" value="NZ_QGKM01000043.1"/>
</dbReference>
<feature type="transmembrane region" description="Helical" evidence="1">
    <location>
        <begin position="180"/>
        <end position="197"/>
    </location>
</feature>
<reference evidence="3 4" key="1">
    <citation type="submission" date="2018-05" db="EMBL/GenBank/DDBJ databases">
        <title>Leucothrix arctica sp. nov., isolated from Arctic seawater.</title>
        <authorList>
            <person name="Choi A."/>
            <person name="Baek K."/>
        </authorList>
    </citation>
    <scope>NUCLEOTIDE SEQUENCE [LARGE SCALE GENOMIC DNA]</scope>
    <source>
        <strain evidence="3 4">JCM 18388</strain>
    </source>
</reference>
<dbReference type="InterPro" id="IPR000620">
    <property type="entry name" value="EamA_dom"/>
</dbReference>
<dbReference type="InterPro" id="IPR037185">
    <property type="entry name" value="EmrE-like"/>
</dbReference>
<dbReference type="SUPFAM" id="SSF103481">
    <property type="entry name" value="Multidrug resistance efflux transporter EmrE"/>
    <property type="match status" value="2"/>
</dbReference>
<feature type="transmembrane region" description="Helical" evidence="1">
    <location>
        <begin position="149"/>
        <end position="168"/>
    </location>
</feature>
<evidence type="ECO:0000259" key="2">
    <source>
        <dbReference type="Pfam" id="PF00892"/>
    </source>
</evidence>
<feature type="transmembrane region" description="Helical" evidence="1">
    <location>
        <begin position="36"/>
        <end position="55"/>
    </location>
</feature>
<feature type="domain" description="EamA" evidence="2">
    <location>
        <begin position="7"/>
        <end position="140"/>
    </location>
</feature>
<accession>A0A317CBY9</accession>
<evidence type="ECO:0000313" key="3">
    <source>
        <dbReference type="EMBL" id="PWQ95621.1"/>
    </source>
</evidence>